<comment type="caution">
    <text evidence="1">The sequence shown here is derived from an EMBL/GenBank/DDBJ whole genome shotgun (WGS) entry which is preliminary data.</text>
</comment>
<protein>
    <submittedName>
        <fullName evidence="1">Uncharacterized protein</fullName>
    </submittedName>
</protein>
<keyword evidence="2" id="KW-1185">Reference proteome</keyword>
<gene>
    <name evidence="1" type="ORF">P3T76_013520</name>
</gene>
<organism evidence="1 2">
    <name type="scientific">Phytophthora citrophthora</name>
    <dbReference type="NCBI Taxonomy" id="4793"/>
    <lineage>
        <taxon>Eukaryota</taxon>
        <taxon>Sar</taxon>
        <taxon>Stramenopiles</taxon>
        <taxon>Oomycota</taxon>
        <taxon>Peronosporomycetes</taxon>
        <taxon>Peronosporales</taxon>
        <taxon>Peronosporaceae</taxon>
        <taxon>Phytophthora</taxon>
    </lineage>
</organism>
<evidence type="ECO:0000313" key="2">
    <source>
        <dbReference type="Proteomes" id="UP001259832"/>
    </source>
</evidence>
<dbReference type="EMBL" id="JASMQC010000036">
    <property type="protein sequence ID" value="KAK1930931.1"/>
    <property type="molecule type" value="Genomic_DNA"/>
</dbReference>
<dbReference type="Proteomes" id="UP001259832">
    <property type="component" value="Unassembled WGS sequence"/>
</dbReference>
<dbReference type="AlphaFoldDB" id="A0AAD9G2I4"/>
<evidence type="ECO:0000313" key="1">
    <source>
        <dbReference type="EMBL" id="KAK1930931.1"/>
    </source>
</evidence>
<reference evidence="1" key="1">
    <citation type="submission" date="2023-08" db="EMBL/GenBank/DDBJ databases">
        <title>Reference Genome Resource for the Citrus Pathogen Phytophthora citrophthora.</title>
        <authorList>
            <person name="Moller H."/>
            <person name="Coetzee B."/>
            <person name="Rose L.J."/>
            <person name="Van Niekerk J.M."/>
        </authorList>
    </citation>
    <scope>NUCLEOTIDE SEQUENCE</scope>
    <source>
        <strain evidence="1">STE-U-9442</strain>
    </source>
</reference>
<name>A0AAD9G2I4_9STRA</name>
<sequence>MAYAFAPPFGVFQNGVLSAFPSLTKRNIRRIFMDDTLELRNHPLVYHFAGFTRENLGVPSWRSKTFVRWSFLSTLIYNSVCVGSFCQRALGFGISNIRRRMSGSANTLTARLLRPRNTCFSIVLVSPCYGPLLPTTGDFLTCNYLVFRSNPPGRAHSFLMRLNSRFSGRFSAASHSAASRQPATNTTSKIYRHWKRGMQSIKFTRLSAAPFGHYSALLLRESDLVFNDVSINFRLVLGSIVSLQLTHDYSHFDGKCSVLAKMVASKPHPVPATPTNIATRRSQ</sequence>
<accession>A0AAD9G2I4</accession>
<proteinExistence type="predicted"/>